<evidence type="ECO:0000256" key="1">
    <source>
        <dbReference type="SAM" id="MobiDB-lite"/>
    </source>
</evidence>
<name>X0W7H7_9ZZZZ</name>
<sequence length="164" mass="17396">MSVLPAVLAAACGGGGELTLSIDSPSPGAVLSSSPFVVQGLASEAPKEAKVWLVVGGVEDGQYFGVNSVNIDPALRGDDGIAWQTQFYYSLCSPNFEPGERDVLLVESDLDLLNELAQALANQEPVDRELLREHVLASVMVDIQPDPAECEGEEETPQTEAEEP</sequence>
<proteinExistence type="predicted"/>
<reference evidence="2" key="1">
    <citation type="journal article" date="2014" name="Front. Microbiol.">
        <title>High frequency of phylogenetically diverse reductive dehalogenase-homologous genes in deep subseafloor sedimentary metagenomes.</title>
        <authorList>
            <person name="Kawai M."/>
            <person name="Futagami T."/>
            <person name="Toyoda A."/>
            <person name="Takaki Y."/>
            <person name="Nishi S."/>
            <person name="Hori S."/>
            <person name="Arai W."/>
            <person name="Tsubouchi T."/>
            <person name="Morono Y."/>
            <person name="Uchiyama I."/>
            <person name="Ito T."/>
            <person name="Fujiyama A."/>
            <person name="Inagaki F."/>
            <person name="Takami H."/>
        </authorList>
    </citation>
    <scope>NUCLEOTIDE SEQUENCE</scope>
    <source>
        <strain evidence="2">Expedition CK06-06</strain>
    </source>
</reference>
<evidence type="ECO:0000313" key="2">
    <source>
        <dbReference type="EMBL" id="GAG08611.1"/>
    </source>
</evidence>
<dbReference type="EMBL" id="BARS01028447">
    <property type="protein sequence ID" value="GAG08611.1"/>
    <property type="molecule type" value="Genomic_DNA"/>
</dbReference>
<protein>
    <submittedName>
        <fullName evidence="2">Uncharacterized protein</fullName>
    </submittedName>
</protein>
<feature type="compositionally biased region" description="Acidic residues" evidence="1">
    <location>
        <begin position="148"/>
        <end position="164"/>
    </location>
</feature>
<accession>X0W7H7</accession>
<dbReference type="AlphaFoldDB" id="X0W7H7"/>
<feature type="region of interest" description="Disordered" evidence="1">
    <location>
        <begin position="144"/>
        <end position="164"/>
    </location>
</feature>
<comment type="caution">
    <text evidence="2">The sequence shown here is derived from an EMBL/GenBank/DDBJ whole genome shotgun (WGS) entry which is preliminary data.</text>
</comment>
<gene>
    <name evidence="2" type="ORF">S01H1_44592</name>
</gene>
<organism evidence="2">
    <name type="scientific">marine sediment metagenome</name>
    <dbReference type="NCBI Taxonomy" id="412755"/>
    <lineage>
        <taxon>unclassified sequences</taxon>
        <taxon>metagenomes</taxon>
        <taxon>ecological metagenomes</taxon>
    </lineage>
</organism>